<dbReference type="EMBL" id="JABCKI010005986">
    <property type="protein sequence ID" value="KAG5636024.1"/>
    <property type="molecule type" value="Genomic_DNA"/>
</dbReference>
<dbReference type="OrthoDB" id="5945798at2759"/>
<dbReference type="CDD" id="cd20071">
    <property type="entry name" value="SET_SMYD"/>
    <property type="match status" value="1"/>
</dbReference>
<comment type="caution">
    <text evidence="2">The sequence shown here is derived from an EMBL/GenBank/DDBJ whole genome shotgun (WGS) entry which is preliminary data.</text>
</comment>
<evidence type="ECO:0000313" key="2">
    <source>
        <dbReference type="EMBL" id="KAG5636024.1"/>
    </source>
</evidence>
<organism evidence="2 3">
    <name type="scientific">Sphagnurus paluster</name>
    <dbReference type="NCBI Taxonomy" id="117069"/>
    <lineage>
        <taxon>Eukaryota</taxon>
        <taxon>Fungi</taxon>
        <taxon>Dikarya</taxon>
        <taxon>Basidiomycota</taxon>
        <taxon>Agaricomycotina</taxon>
        <taxon>Agaricomycetes</taxon>
        <taxon>Agaricomycetidae</taxon>
        <taxon>Agaricales</taxon>
        <taxon>Tricholomatineae</taxon>
        <taxon>Lyophyllaceae</taxon>
        <taxon>Sphagnurus</taxon>
    </lineage>
</organism>
<dbReference type="PANTHER" id="PTHR47332:SF4">
    <property type="entry name" value="SET DOMAIN-CONTAINING PROTEIN 5"/>
    <property type="match status" value="1"/>
</dbReference>
<keyword evidence="3" id="KW-1185">Reference proteome</keyword>
<dbReference type="PROSITE" id="PS50280">
    <property type="entry name" value="SET"/>
    <property type="match status" value="1"/>
</dbReference>
<reference evidence="2" key="1">
    <citation type="submission" date="2021-02" db="EMBL/GenBank/DDBJ databases">
        <authorList>
            <person name="Nieuwenhuis M."/>
            <person name="Van De Peppel L.J.J."/>
        </authorList>
    </citation>
    <scope>NUCLEOTIDE SEQUENCE</scope>
    <source>
        <strain evidence="2">D49</strain>
    </source>
</reference>
<gene>
    <name evidence="2" type="ORF">H0H81_009347</name>
</gene>
<protein>
    <recommendedName>
        <fullName evidence="1">SET domain-containing protein</fullName>
    </recommendedName>
</protein>
<reference evidence="2" key="2">
    <citation type="submission" date="2021-10" db="EMBL/GenBank/DDBJ databases">
        <title>Phylogenomics reveals ancestral predisposition of the termite-cultivated fungus Termitomyces towards a domesticated lifestyle.</title>
        <authorList>
            <person name="Auxier B."/>
            <person name="Grum-Grzhimaylo A."/>
            <person name="Cardenas M.E."/>
            <person name="Lodge J.D."/>
            <person name="Laessoe T."/>
            <person name="Pedersen O."/>
            <person name="Smith M.E."/>
            <person name="Kuyper T.W."/>
            <person name="Franco-Molano E.A."/>
            <person name="Baroni T.J."/>
            <person name="Aanen D.K."/>
        </authorList>
    </citation>
    <scope>NUCLEOTIDE SEQUENCE</scope>
    <source>
        <strain evidence="2">D49</strain>
    </source>
</reference>
<evidence type="ECO:0000259" key="1">
    <source>
        <dbReference type="PROSITE" id="PS50280"/>
    </source>
</evidence>
<dbReference type="AlphaFoldDB" id="A0A9P7FPP8"/>
<proteinExistence type="predicted"/>
<dbReference type="Gene3D" id="2.170.270.10">
    <property type="entry name" value="SET domain"/>
    <property type="match status" value="1"/>
</dbReference>
<dbReference type="InterPro" id="IPR053185">
    <property type="entry name" value="SET_domain_protein"/>
</dbReference>
<dbReference type="PANTHER" id="PTHR47332">
    <property type="entry name" value="SET DOMAIN-CONTAINING PROTEIN 5"/>
    <property type="match status" value="1"/>
</dbReference>
<sequence>MFATCDIKMGELVLSERPLLLTPAAIPMLGDTNLTDARSEEVHRCEYEQVLQRCVNLMLPKNRTAFFKLHDAHTKDGSGHISGRTRTNGIGAMTEKSQEEKRMRDYGYSTVFNEISYINHSCLPNASAKFSALSLSSGARTIRDIKQGEEIFISYCKPEIPTAERQAQLKSYDFQCTCDACSGPSSDMALGKIQMSVAGMLRLDGEHGLMYAELLIKEIERKWWYYLEQYGTYLGLAAMCGKELKNGRIP</sequence>
<dbReference type="SUPFAM" id="SSF82199">
    <property type="entry name" value="SET domain"/>
    <property type="match status" value="1"/>
</dbReference>
<dbReference type="Pfam" id="PF00856">
    <property type="entry name" value="SET"/>
    <property type="match status" value="1"/>
</dbReference>
<feature type="domain" description="SET" evidence="1">
    <location>
        <begin position="1"/>
        <end position="156"/>
    </location>
</feature>
<accession>A0A9P7FPP8</accession>
<dbReference type="Proteomes" id="UP000717328">
    <property type="component" value="Unassembled WGS sequence"/>
</dbReference>
<dbReference type="InterPro" id="IPR001214">
    <property type="entry name" value="SET_dom"/>
</dbReference>
<name>A0A9P7FPP8_9AGAR</name>
<evidence type="ECO:0000313" key="3">
    <source>
        <dbReference type="Proteomes" id="UP000717328"/>
    </source>
</evidence>
<dbReference type="InterPro" id="IPR046341">
    <property type="entry name" value="SET_dom_sf"/>
</dbReference>